<sequence length="1695" mass="192688">MTFLVEGCSNHRDNEWSPRRCGTSRRSRPRGPGEENRDQAQASQEAAGYTSNTEAIKNDIFDCGKLEHAAAFKRLLKRVADYIRREGDKESVLVAKGIEAFTTPTIQVPPMPAMIPDPNNLDAMVEERRAIFIWEGELRHLPTRRNDLKKGLVQSYAILWNQSTPTMRSKLEQHPEYPTFNANKDPIALIREMRNIVCGREAHTQDAWSLCKLIKFMLGEYQKDTETNENWMERFHGMWEAIKQHWGSIWHHPSLIQDRAQEIAGAGNAPNQTREAEEAVEQEMKAMFMLAGANKARHRKLCTHLENSYTVGRNEYPTNTTELLSMMNNWKVDSNHRQYNHAQVKYDDDAGLNFAQEVEQPNQTDKGAAVKRGAELGETLIQMTSGKEGSMIFQDKEEKGSALKRHYLYLDTCSTEDQMVVPDYLQNIRKVDSPLTLHTNAGKSETNLKGDYGGTTFWFDEGGIANAISLRTLEKKFKEGKVVFERCPITGFPYVDLGKHGHKAAAMMVQTVRKDFEGYTREEVEWAILARKMQARGGHPSESTYRREVSRQSPSSIFHNSPITPKDTANARTIFGPPLPCIKGKWTRGRPDRVRPEYVGIPAELIEKQKYETLAAEVMFVSRLSFLVTLSRRIRYVTIQFVPRRTAGELASAMKMVVGLDRRAGIICRTALMDGEFKKIKQKLINIIEVNITARNEHVPEIERKIQHVKERVRCIKADLPYEVLPNVMIKRMVLHAGLFINAYADKQVKIAQCVVPRADRQRDWKSGKVGQKDKQDGVIRFANRNNDPYEWGDEHEPLVQDNAPEPIVAPYPDIPAKIPGVELEENVPALTRPPPPSEDERLAAAVANAGIDREFEEFRYQGKRGSGERRQDERVVISNNHFNVIPADQGEIDDLPDNEDSMGGDVPELEELEDIELTYDDSDEEEEESEDGDEDVRLQKTRSGWRVCPPARYRDSVHITVGGMHFMVGHMHFTVAATDLVTPIPVYQDELQVLGVIMVQLSLREGLKRFGEKGKQGAIKEMRQLHDMKTFFPRDPKTLTREEWHKALSSLIFLKAKDTGEEDAASPTVATDLVFLTGAVDAYQRRDVAYIDLPGAFLHTLTNEKVIMVPRGELCELMCLVEQKLYRKYVCKDKKGQRVLYVELYKSLYGLMRSALLFYRKLRKELKEYGMRMNPYDMCVANKDTKTGHQLTVLWHVDDLKIFCKSKVEVTKLICYLRNIYGDKMTIKRGGKGKYLGMNLDFTEPGVFQVDMSHYVKEILDGFSEKITKTSVTPHSDTLFTVKDDETAIYLPEEQAMQFHRTTAQLLFLSTRAQKDIQTAVSFLTTRVKKPDEDNLKKIRKVLEYLNGTVDLKLRVEVKDLRVIRWYVDAAHMVHWDCKGQTGASMTMGRGVVLSYSWKQNEQGCGTKHAIIYQDNKSVILLELNGKFSSGKQTKYIKAKYFFVMEKVTDGNVVVKHTPTETMWADMNTKPKQGRAFCIDRSHMMNCPEELNQGNVAKDAEEKHLSRTIEVKGKKTVHVRASTAGTKRVTLALTVDAIGKMLPPVLIFKAVASAANNITPLNAFLSPSTAPLLTKASVLSRQVPTSCFVRRGGDASLRMLDKVAEIEVVTQPTEEFLEKKGVFSWSKWSCPPSKFPWTYDSTESCYLLQGQVTVTPTDGRKPATFGKGDFVTFPSGMSCTWDVSEGVEKHYMFY</sequence>
<protein>
    <recommendedName>
        <fullName evidence="2">(S)-ureidoglycine aminohydrolase cupin domain-containing protein</fullName>
    </recommendedName>
</protein>
<evidence type="ECO:0000313" key="3">
    <source>
        <dbReference type="EMBL" id="KAL3802617.1"/>
    </source>
</evidence>
<organism evidence="3 4">
    <name type="scientific">Cyclotella cryptica</name>
    <dbReference type="NCBI Taxonomy" id="29204"/>
    <lineage>
        <taxon>Eukaryota</taxon>
        <taxon>Sar</taxon>
        <taxon>Stramenopiles</taxon>
        <taxon>Ochrophyta</taxon>
        <taxon>Bacillariophyta</taxon>
        <taxon>Coscinodiscophyceae</taxon>
        <taxon>Thalassiosirophycidae</taxon>
        <taxon>Stephanodiscales</taxon>
        <taxon>Stephanodiscaceae</taxon>
        <taxon>Cyclotella</taxon>
    </lineage>
</organism>
<feature type="region of interest" description="Disordered" evidence="1">
    <location>
        <begin position="888"/>
        <end position="939"/>
    </location>
</feature>
<dbReference type="PANTHER" id="PTHR33271">
    <property type="entry name" value="OS04G0445200 PROTEIN"/>
    <property type="match status" value="1"/>
</dbReference>
<dbReference type="PANTHER" id="PTHR33271:SF22">
    <property type="entry name" value="OS04G0445200 PROTEIN"/>
    <property type="match status" value="1"/>
</dbReference>
<keyword evidence="4" id="KW-1185">Reference proteome</keyword>
<feature type="compositionally biased region" description="Acidic residues" evidence="1">
    <location>
        <begin position="891"/>
        <end position="935"/>
    </location>
</feature>
<dbReference type="SUPFAM" id="SSF51182">
    <property type="entry name" value="RmlC-like cupins"/>
    <property type="match status" value="1"/>
</dbReference>
<comment type="caution">
    <text evidence="3">The sequence shown here is derived from an EMBL/GenBank/DDBJ whole genome shotgun (WGS) entry which is preliminary data.</text>
</comment>
<dbReference type="InterPro" id="IPR011051">
    <property type="entry name" value="RmlC_Cupin_sf"/>
</dbReference>
<evidence type="ECO:0000256" key="1">
    <source>
        <dbReference type="SAM" id="MobiDB-lite"/>
    </source>
</evidence>
<dbReference type="Gene3D" id="2.60.120.10">
    <property type="entry name" value="Jelly Rolls"/>
    <property type="match status" value="1"/>
</dbReference>
<feature type="compositionally biased region" description="Basic and acidic residues" evidence="1">
    <location>
        <begin position="9"/>
        <end position="18"/>
    </location>
</feature>
<dbReference type="InterPro" id="IPR014710">
    <property type="entry name" value="RmlC-like_jellyroll"/>
</dbReference>
<proteinExistence type="predicted"/>
<dbReference type="CDD" id="cd09272">
    <property type="entry name" value="RNase_HI_RT_Ty1"/>
    <property type="match status" value="1"/>
</dbReference>
<feature type="compositionally biased region" description="Polar residues" evidence="1">
    <location>
        <begin position="39"/>
        <end position="49"/>
    </location>
</feature>
<evidence type="ECO:0000313" key="4">
    <source>
        <dbReference type="Proteomes" id="UP001516023"/>
    </source>
</evidence>
<gene>
    <name evidence="3" type="ORF">HJC23_011941</name>
</gene>
<dbReference type="Proteomes" id="UP001516023">
    <property type="component" value="Unassembled WGS sequence"/>
</dbReference>
<dbReference type="Pfam" id="PF05899">
    <property type="entry name" value="Cupin_3"/>
    <property type="match status" value="1"/>
</dbReference>
<feature type="compositionally biased region" description="Polar residues" evidence="1">
    <location>
        <begin position="551"/>
        <end position="563"/>
    </location>
</feature>
<feature type="region of interest" description="Disordered" evidence="1">
    <location>
        <begin position="537"/>
        <end position="563"/>
    </location>
</feature>
<dbReference type="EMBL" id="JABMIG020000018">
    <property type="protein sequence ID" value="KAL3802617.1"/>
    <property type="molecule type" value="Genomic_DNA"/>
</dbReference>
<accession>A0ABD3QQA3</accession>
<dbReference type="InterPro" id="IPR008579">
    <property type="entry name" value="UGlyAH_Cupin_dom"/>
</dbReference>
<feature type="domain" description="(S)-ureidoglycine aminohydrolase cupin" evidence="2">
    <location>
        <begin position="1619"/>
        <end position="1692"/>
    </location>
</feature>
<feature type="region of interest" description="Disordered" evidence="1">
    <location>
        <begin position="1"/>
        <end position="49"/>
    </location>
</feature>
<dbReference type="CDD" id="cd02227">
    <property type="entry name" value="cupin_TM1112-like"/>
    <property type="match status" value="1"/>
</dbReference>
<reference evidence="3 4" key="1">
    <citation type="journal article" date="2020" name="G3 (Bethesda)">
        <title>Improved Reference Genome for Cyclotella cryptica CCMP332, a Model for Cell Wall Morphogenesis, Salinity Adaptation, and Lipid Production in Diatoms (Bacillariophyta).</title>
        <authorList>
            <person name="Roberts W.R."/>
            <person name="Downey K.M."/>
            <person name="Ruck E.C."/>
            <person name="Traller J.C."/>
            <person name="Alverson A.J."/>
        </authorList>
    </citation>
    <scope>NUCLEOTIDE SEQUENCE [LARGE SCALE GENOMIC DNA]</scope>
    <source>
        <strain evidence="3 4">CCMP332</strain>
    </source>
</reference>
<name>A0ABD3QQA3_9STRA</name>
<evidence type="ECO:0000259" key="2">
    <source>
        <dbReference type="Pfam" id="PF05899"/>
    </source>
</evidence>